<evidence type="ECO:0000313" key="1">
    <source>
        <dbReference type="Proteomes" id="UP000887579"/>
    </source>
</evidence>
<dbReference type="WBParaSite" id="ES5_v2.g26973.t1">
    <property type="protein sequence ID" value="ES5_v2.g26973.t1"/>
    <property type="gene ID" value="ES5_v2.g26973"/>
</dbReference>
<protein>
    <submittedName>
        <fullName evidence="2">BRK domain-containing protein</fullName>
    </submittedName>
</protein>
<name>A0AC34GBM9_9BILA</name>
<organism evidence="1 2">
    <name type="scientific">Panagrolaimus sp. ES5</name>
    <dbReference type="NCBI Taxonomy" id="591445"/>
    <lineage>
        <taxon>Eukaryota</taxon>
        <taxon>Metazoa</taxon>
        <taxon>Ecdysozoa</taxon>
        <taxon>Nematoda</taxon>
        <taxon>Chromadorea</taxon>
        <taxon>Rhabditida</taxon>
        <taxon>Tylenchina</taxon>
        <taxon>Panagrolaimomorpha</taxon>
        <taxon>Panagrolaimoidea</taxon>
        <taxon>Panagrolaimidae</taxon>
        <taxon>Panagrolaimus</taxon>
    </lineage>
</organism>
<accession>A0AC34GBM9</accession>
<dbReference type="Proteomes" id="UP000887579">
    <property type="component" value="Unplaced"/>
</dbReference>
<evidence type="ECO:0000313" key="2">
    <source>
        <dbReference type="WBParaSite" id="ES5_v2.g26973.t1"/>
    </source>
</evidence>
<proteinExistence type="predicted"/>
<sequence length="266" mass="27933">IELPSNKELWQRLYEIVLTLESGKYGGTVDHLQYDEESDDEREDELWMDQAALQQQNYLLMQAAASLAGAAGNTAANEIVAQIAQLQAIIQFTNSAGGLTNAGFNKAIEDALNLSKKDSTPTASASTSTSKASTSAATPSSSQKVSTTPSISQKASTSAATAASSLTPSTSSAAAAAALAYPQMSSSDAEAFEKAALDQLGIGFAELMVLQSLDPNSTVCMKNPETKHTVTGDKAPTLKTLEVYIRKNPKYKVDFAATLSALANPK</sequence>
<reference evidence="2" key="1">
    <citation type="submission" date="2022-11" db="UniProtKB">
        <authorList>
            <consortium name="WormBaseParasite"/>
        </authorList>
    </citation>
    <scope>IDENTIFICATION</scope>
</reference>